<dbReference type="Proteomes" id="UP000652761">
    <property type="component" value="Unassembled WGS sequence"/>
</dbReference>
<accession>A0A843TYQ5</accession>
<sequence length="409" mass="45277">MCNKITCRISIRVSTFAFASICAFRCIIKALAGAQPLSSPLAQLSSSPPVAPSGSHPPVVDHLDGGPSETNGRRLIALIYSDGRLMKFEPQDVTRSITKALLQYLPGPIAQQKEYPKETSYHFATEREVADARTTWNKIAANRFTDYLNKHKAVAKKASGNFDDPLMWKGRGPPAIRRYYWDAMCDKWATEDFRHRSRIAAENRTKMPEATLHTSGSISFGRQKRKLEKEKCGPVSYKELFEHTHRKKNTGDFVSQKAKEVMETYAEQMVDGHGGDSTQHPEFDAMAWLAATGQPKKGRVFGLGSGLDVGRLISSSQDSYGSTIATTSPHSSTLPSDQVREVIFDTLNTWLTQTLVPSLQTMGVSLRSPASVASSGASHVPPIRDPTIEAHQVERAERDDDEDPRIQDD</sequence>
<comment type="caution">
    <text evidence="2">The sequence shown here is derived from an EMBL/GenBank/DDBJ whole genome shotgun (WGS) entry which is preliminary data.</text>
</comment>
<keyword evidence="3" id="KW-1185">Reference proteome</keyword>
<reference evidence="2" key="1">
    <citation type="submission" date="2017-07" db="EMBL/GenBank/DDBJ databases">
        <title>Taro Niue Genome Assembly and Annotation.</title>
        <authorList>
            <person name="Atibalentja N."/>
            <person name="Keating K."/>
            <person name="Fields C.J."/>
        </authorList>
    </citation>
    <scope>NUCLEOTIDE SEQUENCE</scope>
    <source>
        <strain evidence="2">Niue_2</strain>
        <tissue evidence="2">Leaf</tissue>
    </source>
</reference>
<dbReference type="Pfam" id="PF03004">
    <property type="entry name" value="Transposase_24"/>
    <property type="match status" value="1"/>
</dbReference>
<dbReference type="AlphaFoldDB" id="A0A843TYQ5"/>
<dbReference type="EMBL" id="NMUH01000165">
    <property type="protein sequence ID" value="MQL73399.1"/>
    <property type="molecule type" value="Genomic_DNA"/>
</dbReference>
<name>A0A843TYQ5_COLES</name>
<evidence type="ECO:0000313" key="2">
    <source>
        <dbReference type="EMBL" id="MQL73399.1"/>
    </source>
</evidence>
<gene>
    <name evidence="2" type="ORF">Taro_005762</name>
</gene>
<feature type="compositionally biased region" description="Basic and acidic residues" evidence="1">
    <location>
        <begin position="386"/>
        <end position="409"/>
    </location>
</feature>
<evidence type="ECO:0000313" key="3">
    <source>
        <dbReference type="Proteomes" id="UP000652761"/>
    </source>
</evidence>
<protein>
    <submittedName>
        <fullName evidence="2">Uncharacterized protein</fullName>
    </submittedName>
</protein>
<feature type="region of interest" description="Disordered" evidence="1">
    <location>
        <begin position="43"/>
        <end position="68"/>
    </location>
</feature>
<proteinExistence type="predicted"/>
<feature type="region of interest" description="Disordered" evidence="1">
    <location>
        <begin position="372"/>
        <end position="409"/>
    </location>
</feature>
<organism evidence="2 3">
    <name type="scientific">Colocasia esculenta</name>
    <name type="common">Wild taro</name>
    <name type="synonym">Arum esculentum</name>
    <dbReference type="NCBI Taxonomy" id="4460"/>
    <lineage>
        <taxon>Eukaryota</taxon>
        <taxon>Viridiplantae</taxon>
        <taxon>Streptophyta</taxon>
        <taxon>Embryophyta</taxon>
        <taxon>Tracheophyta</taxon>
        <taxon>Spermatophyta</taxon>
        <taxon>Magnoliopsida</taxon>
        <taxon>Liliopsida</taxon>
        <taxon>Araceae</taxon>
        <taxon>Aroideae</taxon>
        <taxon>Colocasieae</taxon>
        <taxon>Colocasia</taxon>
    </lineage>
</organism>
<evidence type="ECO:0000256" key="1">
    <source>
        <dbReference type="SAM" id="MobiDB-lite"/>
    </source>
</evidence>
<dbReference type="InterPro" id="IPR004252">
    <property type="entry name" value="Probable_transposase_24"/>
</dbReference>